<dbReference type="HAMAP" id="MF_01438">
    <property type="entry name" value="DisA"/>
    <property type="match status" value="1"/>
</dbReference>
<comment type="subunit">
    <text evidence="11">Homooctamer.</text>
</comment>
<dbReference type="InterPro" id="IPR010994">
    <property type="entry name" value="RuvA_2-like"/>
</dbReference>
<comment type="catalytic activity">
    <reaction evidence="1 11">
        <text>2 ATP = 3',3'-c-di-AMP + 2 diphosphate</text>
        <dbReference type="Rhea" id="RHEA:35655"/>
        <dbReference type="ChEBI" id="CHEBI:30616"/>
        <dbReference type="ChEBI" id="CHEBI:33019"/>
        <dbReference type="ChEBI" id="CHEBI:71500"/>
        <dbReference type="EC" id="2.7.7.85"/>
    </reaction>
</comment>
<dbReference type="FunFam" id="3.40.1700.10:FF:000001">
    <property type="entry name" value="DNA integrity scanning protein DisA"/>
    <property type="match status" value="1"/>
</dbReference>
<dbReference type="EC" id="2.7.7.85" evidence="11"/>
<dbReference type="Gene3D" id="3.40.1700.10">
    <property type="entry name" value="DNA integrity scanning protein, DisA, N-terminal domain"/>
    <property type="match status" value="1"/>
</dbReference>
<dbReference type="InterPro" id="IPR050338">
    <property type="entry name" value="DisA"/>
</dbReference>
<evidence type="ECO:0000256" key="5">
    <source>
        <dbReference type="ARBA" id="ARBA00022741"/>
    </source>
</evidence>
<dbReference type="RefSeq" id="WP_073248231.1">
    <property type="nucleotide sequence ID" value="NZ_FQVG01000015.1"/>
</dbReference>
<dbReference type="PROSITE" id="PS51794">
    <property type="entry name" value="DAC"/>
    <property type="match status" value="1"/>
</dbReference>
<feature type="domain" description="DAC" evidence="13">
    <location>
        <begin position="5"/>
        <end position="145"/>
    </location>
</feature>
<evidence type="ECO:0000256" key="4">
    <source>
        <dbReference type="ARBA" id="ARBA00022695"/>
    </source>
</evidence>
<dbReference type="Pfam" id="PF02457">
    <property type="entry name" value="DAC"/>
    <property type="match status" value="1"/>
</dbReference>
<gene>
    <name evidence="11" type="primary">disA</name>
    <name evidence="14" type="ORF">SAMN02746091_01065</name>
</gene>
<dbReference type="Gene3D" id="1.10.150.20">
    <property type="entry name" value="5' to 3' exonuclease, C-terminal subdomain"/>
    <property type="match status" value="1"/>
</dbReference>
<keyword evidence="8 11" id="KW-0460">Magnesium</keyword>
<evidence type="ECO:0000256" key="9">
    <source>
        <dbReference type="ARBA" id="ARBA00023125"/>
    </source>
</evidence>
<keyword evidence="6 11" id="KW-0227">DNA damage</keyword>
<dbReference type="GO" id="GO:0005524">
    <property type="term" value="F:ATP binding"/>
    <property type="evidence" value="ECO:0007669"/>
    <property type="project" value="UniProtKB-UniRule"/>
</dbReference>
<keyword evidence="9 11" id="KW-0238">DNA-binding</keyword>
<dbReference type="PANTHER" id="PTHR34185:SF3">
    <property type="entry name" value="DNA INTEGRITY SCANNING PROTEIN DISA"/>
    <property type="match status" value="1"/>
</dbReference>
<protein>
    <recommendedName>
        <fullName evidence="11">DNA integrity scanning protein DisA</fullName>
    </recommendedName>
    <alternativeName>
        <fullName evidence="11">Cyclic di-AMP synthase</fullName>
        <shortName evidence="11">c-di-AMP synthase</shortName>
    </alternativeName>
    <alternativeName>
        <fullName evidence="11">Diadenylate cyclase</fullName>
        <ecNumber evidence="11">2.7.7.85</ecNumber>
    </alternativeName>
</protein>
<name>A0A1M4W4T0_9CLOT</name>
<dbReference type="PANTHER" id="PTHR34185">
    <property type="entry name" value="DIADENYLATE CYCLASE"/>
    <property type="match status" value="1"/>
</dbReference>
<evidence type="ECO:0000256" key="8">
    <source>
        <dbReference type="ARBA" id="ARBA00022842"/>
    </source>
</evidence>
<sequence length="351" mass="39602">MRYRETELLNVLKLMAPGTPLRDGLENVLKAKTGGLIVIGDQEEIMKIVDGGFYINSEYSPSYLYELAKMDGAIIISSDLKRILYANTQLIPDPTIPTTETGTRHRTADRVAKQTGNLVIAISQRRNVITVYKGNFKYVLKDISIILTKANQAIQTLERYKQVLDEAMSNLSALEFEDLVTAYDVTVAVQRNEMVMRIVYEIEKYIYELGNEGRLVSMQLDDLADGVEEEGMLLIKDYAERDVSDVQKAIRSITSDDLIDINVVSKVLGYAPDAMFETMISPRGYRLLNKIPKLPQVVVENMVKTFGQFKNILNATIEELDAVEGIGEARARAIKEGLRKIQEQVILNRRI</sequence>
<evidence type="ECO:0000256" key="6">
    <source>
        <dbReference type="ARBA" id="ARBA00022763"/>
    </source>
</evidence>
<keyword evidence="15" id="KW-1185">Reference proteome</keyword>
<dbReference type="GO" id="GO:0006281">
    <property type="term" value="P:DNA repair"/>
    <property type="evidence" value="ECO:0007669"/>
    <property type="project" value="UniProtKB-UniRule"/>
</dbReference>
<evidence type="ECO:0000256" key="3">
    <source>
        <dbReference type="ARBA" id="ARBA00022679"/>
    </source>
</evidence>
<dbReference type="AlphaFoldDB" id="A0A1M4W4T0"/>
<feature type="binding site" evidence="11">
    <location>
        <position position="72"/>
    </location>
    <ligand>
        <name>ATP</name>
        <dbReference type="ChEBI" id="CHEBI:30616"/>
    </ligand>
</feature>
<keyword evidence="3 11" id="KW-0808">Transferase</keyword>
<dbReference type="InterPro" id="IPR038331">
    <property type="entry name" value="DisA_sf"/>
</dbReference>
<dbReference type="Pfam" id="PF10635">
    <property type="entry name" value="DisA-linker"/>
    <property type="match status" value="1"/>
</dbReference>
<keyword evidence="7 11" id="KW-0067">ATP-binding</keyword>
<dbReference type="GO" id="GO:0004016">
    <property type="term" value="F:adenylate cyclase activity"/>
    <property type="evidence" value="ECO:0007669"/>
    <property type="project" value="TreeGrafter"/>
</dbReference>
<dbReference type="Proteomes" id="UP000184423">
    <property type="component" value="Unassembled WGS sequence"/>
</dbReference>
<dbReference type="InterPro" id="IPR003390">
    <property type="entry name" value="DNA_integrity_scan_DisA_N"/>
</dbReference>
<organism evidence="14 15">
    <name type="scientific">Caloramator proteoclasticus DSM 10124</name>
    <dbReference type="NCBI Taxonomy" id="1121262"/>
    <lineage>
        <taxon>Bacteria</taxon>
        <taxon>Bacillati</taxon>
        <taxon>Bacillota</taxon>
        <taxon>Clostridia</taxon>
        <taxon>Eubacteriales</taxon>
        <taxon>Clostridiaceae</taxon>
        <taxon>Caloramator</taxon>
    </lineage>
</organism>
<dbReference type="GO" id="GO:0016787">
    <property type="term" value="F:hydrolase activity"/>
    <property type="evidence" value="ECO:0007669"/>
    <property type="project" value="UniProtKB-ARBA"/>
</dbReference>
<dbReference type="Pfam" id="PF00633">
    <property type="entry name" value="HHH"/>
    <property type="match status" value="1"/>
</dbReference>
<evidence type="ECO:0000313" key="15">
    <source>
        <dbReference type="Proteomes" id="UP000184423"/>
    </source>
</evidence>
<keyword evidence="10 11" id="KW-0234">DNA repair</keyword>
<dbReference type="NCBIfam" id="NF010009">
    <property type="entry name" value="PRK13482.1"/>
    <property type="match status" value="1"/>
</dbReference>
<evidence type="ECO:0000256" key="11">
    <source>
        <dbReference type="HAMAP-Rule" id="MF_01438"/>
    </source>
</evidence>
<dbReference type="InterPro" id="IPR023763">
    <property type="entry name" value="DNA_integrity_scanning_protein"/>
</dbReference>
<dbReference type="GO" id="GO:0106408">
    <property type="term" value="F:diadenylate cyclase activity"/>
    <property type="evidence" value="ECO:0007669"/>
    <property type="project" value="UniProtKB-EC"/>
</dbReference>
<accession>A0A1M4W4T0</accession>
<comment type="similarity">
    <text evidence="11">Belongs to the DisA family.</text>
</comment>
<feature type="binding site" evidence="11">
    <location>
        <position position="90"/>
    </location>
    <ligand>
        <name>ATP</name>
        <dbReference type="ChEBI" id="CHEBI:30616"/>
    </ligand>
</feature>
<comment type="cofactor">
    <cofactor evidence="2 11">
        <name>Mg(2+)</name>
        <dbReference type="ChEBI" id="CHEBI:18420"/>
    </cofactor>
</comment>
<dbReference type="Gene3D" id="1.20.1260.110">
    <property type="entry name" value="DNA integrity scanning linker region"/>
    <property type="match status" value="1"/>
</dbReference>
<proteinExistence type="inferred from homology"/>
<keyword evidence="12" id="KW-0175">Coiled coil</keyword>
<dbReference type="GO" id="GO:0140097">
    <property type="term" value="F:catalytic activity, acting on DNA"/>
    <property type="evidence" value="ECO:0007669"/>
    <property type="project" value="UniProtKB-ARBA"/>
</dbReference>
<dbReference type="GO" id="GO:0003677">
    <property type="term" value="F:DNA binding"/>
    <property type="evidence" value="ECO:0007669"/>
    <property type="project" value="UniProtKB-UniRule"/>
</dbReference>
<keyword evidence="5 11" id="KW-0547">Nucleotide-binding</keyword>
<evidence type="ECO:0000256" key="2">
    <source>
        <dbReference type="ARBA" id="ARBA00001946"/>
    </source>
</evidence>
<evidence type="ECO:0000256" key="12">
    <source>
        <dbReference type="SAM" id="Coils"/>
    </source>
</evidence>
<feature type="coiled-coil region" evidence="12">
    <location>
        <begin position="150"/>
        <end position="177"/>
    </location>
</feature>
<comment type="function">
    <text evidence="11">Participates in a DNA-damage check-point that is active prior to asymmetric division when DNA is damaged. DisA forms globular foci that rapidly scan along the chromosomes during sporulation, searching for lesions. When a lesion is present, DisA pauses at the lesion site. This triggers a cellular response that culminates in a temporary block in sporulation initiation.</text>
</comment>
<feature type="binding site" evidence="11">
    <location>
        <begin position="103"/>
        <end position="107"/>
    </location>
    <ligand>
        <name>ATP</name>
        <dbReference type="ChEBI" id="CHEBI:30616"/>
    </ligand>
</feature>
<reference evidence="15" key="1">
    <citation type="submission" date="2016-11" db="EMBL/GenBank/DDBJ databases">
        <authorList>
            <person name="Varghese N."/>
            <person name="Submissions S."/>
        </authorList>
    </citation>
    <scope>NUCLEOTIDE SEQUENCE [LARGE SCALE GENOMIC DNA]</scope>
    <source>
        <strain evidence="15">DSM 10124</strain>
    </source>
</reference>
<dbReference type="EMBL" id="FQVG01000015">
    <property type="protein sequence ID" value="SHE76304.1"/>
    <property type="molecule type" value="Genomic_DNA"/>
</dbReference>
<evidence type="ECO:0000313" key="14">
    <source>
        <dbReference type="EMBL" id="SHE76304.1"/>
    </source>
</evidence>
<evidence type="ECO:0000256" key="1">
    <source>
        <dbReference type="ARBA" id="ARBA00000877"/>
    </source>
</evidence>
<evidence type="ECO:0000256" key="7">
    <source>
        <dbReference type="ARBA" id="ARBA00022840"/>
    </source>
</evidence>
<dbReference type="SUPFAM" id="SSF143597">
    <property type="entry name" value="YojJ-like"/>
    <property type="match status" value="1"/>
</dbReference>
<evidence type="ECO:0000256" key="10">
    <source>
        <dbReference type="ARBA" id="ARBA00023204"/>
    </source>
</evidence>
<comment type="function">
    <text evidence="11">Has also diadenylate cyclase activity, catalyzing the condensation of 2 ATP molecules into cyclic di-AMP (c-di-AMP). c-di-AMP acts as a signaling molecule that couples DNA integrity with progression of sporulation. The rise in c-di-AMP level generated by DisA while scanning the chromosome, operates as a positive signal that advances sporulation; upon encountering a lesion, the DisA focus arrests at the damaged site and halts c-di-AMP synthesis.</text>
</comment>
<dbReference type="SUPFAM" id="SSF47781">
    <property type="entry name" value="RuvA domain 2-like"/>
    <property type="match status" value="1"/>
</dbReference>
<dbReference type="InterPro" id="IPR000445">
    <property type="entry name" value="HhH_motif"/>
</dbReference>
<keyword evidence="4 11" id="KW-0548">Nucleotidyltransferase</keyword>
<evidence type="ECO:0000259" key="13">
    <source>
        <dbReference type="PROSITE" id="PS51794"/>
    </source>
</evidence>
<dbReference type="InterPro" id="IPR036888">
    <property type="entry name" value="DNA_integrity_DisA_N_sf"/>
</dbReference>
<dbReference type="InterPro" id="IPR018906">
    <property type="entry name" value="DNA_integrity_scan_DisA_link"/>
</dbReference>